<dbReference type="STRING" id="695939.SAMN00790413_03547"/>
<sequence length="165" mass="17605">MATRAENAQVLKQELGLEIDTSGPDPKAPQLQGWADRLATEKDAVQKEVLTWQVQNTLDVELEPEGVTVEQLQNWLGRADTEREAVLAEINGGSNANDLAPTAPSATPNETVLVTVNSVIAGYGGTFGDPEQDPEKRVIGKEPLSVKLTHAVGRALVDGTLVLAE</sequence>
<dbReference type="EMBL" id="FWWU01000008">
    <property type="protein sequence ID" value="SMB85797.1"/>
    <property type="molecule type" value="Genomic_DNA"/>
</dbReference>
<dbReference type="RefSeq" id="WP_084047468.1">
    <property type="nucleotide sequence ID" value="NZ_FWWU01000008.1"/>
</dbReference>
<reference evidence="1 2" key="1">
    <citation type="submission" date="2017-04" db="EMBL/GenBank/DDBJ databases">
        <authorList>
            <person name="Afonso C.L."/>
            <person name="Miller P.J."/>
            <person name="Scott M.A."/>
            <person name="Spackman E."/>
            <person name="Goraichik I."/>
            <person name="Dimitrov K.M."/>
            <person name="Suarez D.L."/>
            <person name="Swayne D.E."/>
        </authorList>
    </citation>
    <scope>NUCLEOTIDE SEQUENCE [LARGE SCALE GENOMIC DNA]</scope>
    <source>
        <strain evidence="1 2">KR-140</strain>
    </source>
</reference>
<name>A0A1W1UXJ1_9DEIO</name>
<evidence type="ECO:0000313" key="1">
    <source>
        <dbReference type="EMBL" id="SMB85797.1"/>
    </source>
</evidence>
<dbReference type="OrthoDB" id="72007at2"/>
<proteinExistence type="predicted"/>
<gene>
    <name evidence="1" type="ORF">SAMN00790413_03547</name>
</gene>
<organism evidence="1 2">
    <name type="scientific">Deinococcus hopiensis KR-140</name>
    <dbReference type="NCBI Taxonomy" id="695939"/>
    <lineage>
        <taxon>Bacteria</taxon>
        <taxon>Thermotogati</taxon>
        <taxon>Deinococcota</taxon>
        <taxon>Deinococci</taxon>
        <taxon>Deinococcales</taxon>
        <taxon>Deinococcaceae</taxon>
        <taxon>Deinococcus</taxon>
    </lineage>
</organism>
<accession>A0A1W1UXJ1</accession>
<dbReference type="AlphaFoldDB" id="A0A1W1UXJ1"/>
<protein>
    <submittedName>
        <fullName evidence="1">Uncharacterized protein</fullName>
    </submittedName>
</protein>
<keyword evidence="2" id="KW-1185">Reference proteome</keyword>
<evidence type="ECO:0000313" key="2">
    <source>
        <dbReference type="Proteomes" id="UP000192582"/>
    </source>
</evidence>
<dbReference type="Proteomes" id="UP000192582">
    <property type="component" value="Unassembled WGS sequence"/>
</dbReference>